<dbReference type="AlphaFoldDB" id="A0A6A6FAB1"/>
<organism evidence="1 2">
    <name type="scientific">Cercospora zeae-maydis SCOH1-5</name>
    <dbReference type="NCBI Taxonomy" id="717836"/>
    <lineage>
        <taxon>Eukaryota</taxon>
        <taxon>Fungi</taxon>
        <taxon>Dikarya</taxon>
        <taxon>Ascomycota</taxon>
        <taxon>Pezizomycotina</taxon>
        <taxon>Dothideomycetes</taxon>
        <taxon>Dothideomycetidae</taxon>
        <taxon>Mycosphaerellales</taxon>
        <taxon>Mycosphaerellaceae</taxon>
        <taxon>Cercospora</taxon>
    </lineage>
</organism>
<accession>A0A6A6FAB1</accession>
<protein>
    <submittedName>
        <fullName evidence="1">Uncharacterized protein</fullName>
    </submittedName>
</protein>
<evidence type="ECO:0000313" key="1">
    <source>
        <dbReference type="EMBL" id="KAF2210360.1"/>
    </source>
</evidence>
<sequence>MNYCSMQLPLTGSQYFANLTCRDLSMYRDKAITGRRVGKCTLFNLRFCHFQTDTRVGSRQTEDDRLRSRSHCHAHIRELPHSPMSGSTAAPTLLYPTHQEGYLVHTIHHAKFEKIAPSAVAATRVIRLNYRHDRRIRCSLQRTTPRHSLLLGTCLRWSVAAANHPKRLVQLFCPSRRTVERGSLTVV</sequence>
<proteinExistence type="predicted"/>
<dbReference type="EMBL" id="ML992681">
    <property type="protein sequence ID" value="KAF2210360.1"/>
    <property type="molecule type" value="Genomic_DNA"/>
</dbReference>
<dbReference type="Proteomes" id="UP000799539">
    <property type="component" value="Unassembled WGS sequence"/>
</dbReference>
<name>A0A6A6FAB1_9PEZI</name>
<evidence type="ECO:0000313" key="2">
    <source>
        <dbReference type="Proteomes" id="UP000799539"/>
    </source>
</evidence>
<reference evidence="1" key="1">
    <citation type="journal article" date="2020" name="Stud. Mycol.">
        <title>101 Dothideomycetes genomes: a test case for predicting lifestyles and emergence of pathogens.</title>
        <authorList>
            <person name="Haridas S."/>
            <person name="Albert R."/>
            <person name="Binder M."/>
            <person name="Bloem J."/>
            <person name="Labutti K."/>
            <person name="Salamov A."/>
            <person name="Andreopoulos B."/>
            <person name="Baker S."/>
            <person name="Barry K."/>
            <person name="Bills G."/>
            <person name="Bluhm B."/>
            <person name="Cannon C."/>
            <person name="Castanera R."/>
            <person name="Culley D."/>
            <person name="Daum C."/>
            <person name="Ezra D."/>
            <person name="Gonzalez J."/>
            <person name="Henrissat B."/>
            <person name="Kuo A."/>
            <person name="Liang C."/>
            <person name="Lipzen A."/>
            <person name="Lutzoni F."/>
            <person name="Magnuson J."/>
            <person name="Mondo S."/>
            <person name="Nolan M."/>
            <person name="Ohm R."/>
            <person name="Pangilinan J."/>
            <person name="Park H.-J."/>
            <person name="Ramirez L."/>
            <person name="Alfaro M."/>
            <person name="Sun H."/>
            <person name="Tritt A."/>
            <person name="Yoshinaga Y."/>
            <person name="Zwiers L.-H."/>
            <person name="Turgeon B."/>
            <person name="Goodwin S."/>
            <person name="Spatafora J."/>
            <person name="Crous P."/>
            <person name="Grigoriev I."/>
        </authorList>
    </citation>
    <scope>NUCLEOTIDE SEQUENCE</scope>
    <source>
        <strain evidence="1">SCOH1-5</strain>
    </source>
</reference>
<keyword evidence="2" id="KW-1185">Reference proteome</keyword>
<gene>
    <name evidence="1" type="ORF">CERZMDRAFT_91151</name>
</gene>